<evidence type="ECO:0000313" key="11">
    <source>
        <dbReference type="EMBL" id="OUS43860.1"/>
    </source>
</evidence>
<keyword evidence="3 5" id="KW-0547">Nucleotide-binding</keyword>
<dbReference type="OMA" id="AHERYEN"/>
<dbReference type="AlphaFoldDB" id="Q01CP6"/>
<dbReference type="InterPro" id="IPR011904">
    <property type="entry name" value="Ac_CoA_lig"/>
</dbReference>
<dbReference type="GO" id="GO:0003987">
    <property type="term" value="F:acetate-CoA ligase activity"/>
    <property type="evidence" value="ECO:0007669"/>
    <property type="project" value="UniProtKB-UniRule"/>
</dbReference>
<dbReference type="Pfam" id="PF13193">
    <property type="entry name" value="AMP-binding_C"/>
    <property type="match status" value="1"/>
</dbReference>
<comment type="similarity">
    <text evidence="1 5">Belongs to the ATP-dependent AMP-binding enzyme family.</text>
</comment>
<dbReference type="InterPro" id="IPR045851">
    <property type="entry name" value="AMP-bd_C_sf"/>
</dbReference>
<keyword evidence="2 5" id="KW-0436">Ligase</keyword>
<dbReference type="CDD" id="cd05966">
    <property type="entry name" value="ACS"/>
    <property type="match status" value="1"/>
</dbReference>
<evidence type="ECO:0000259" key="7">
    <source>
        <dbReference type="Pfam" id="PF00501"/>
    </source>
</evidence>
<dbReference type="FunFam" id="3.40.50.12780:FF:000001">
    <property type="entry name" value="Acetyl-coenzyme A synthetase"/>
    <property type="match status" value="1"/>
</dbReference>
<feature type="domain" description="AMP-binding enzyme C-terminal" evidence="8">
    <location>
        <begin position="621"/>
        <end position="701"/>
    </location>
</feature>
<reference evidence="10" key="2">
    <citation type="journal article" date="2014" name="BMC Genomics">
        <title>An improved genome of the model marine alga Ostreococcus tauri unfolds by assessing Illumina de novo assemblies.</title>
        <authorList>
            <person name="Blanc-Mathieu R."/>
            <person name="Verhelst B."/>
            <person name="Derelle E."/>
            <person name="Rombauts S."/>
            <person name="Bouget F.Y."/>
            <person name="Carre I."/>
            <person name="Chateau A."/>
            <person name="Eyre-Walker A."/>
            <person name="Grimsley N."/>
            <person name="Moreau H."/>
            <person name="Piegu B."/>
            <person name="Rivals E."/>
            <person name="Schackwitz W."/>
            <person name="Van de Peer Y."/>
            <person name="Piganeau G."/>
        </authorList>
    </citation>
    <scope>NUCLEOTIDE SEQUENCE</scope>
    <source>
        <strain evidence="10">RCC4221</strain>
    </source>
</reference>
<evidence type="ECO:0000313" key="12">
    <source>
        <dbReference type="Proteomes" id="UP000009170"/>
    </source>
</evidence>
<dbReference type="GO" id="GO:0005524">
    <property type="term" value="F:ATP binding"/>
    <property type="evidence" value="ECO:0007669"/>
    <property type="project" value="UniProtKB-UniRule"/>
</dbReference>
<evidence type="ECO:0000313" key="10">
    <source>
        <dbReference type="EMBL" id="CAL52907.1"/>
    </source>
</evidence>
<dbReference type="InParanoid" id="Q01CP6"/>
<evidence type="ECO:0000256" key="6">
    <source>
        <dbReference type="SAM" id="MobiDB-lite"/>
    </source>
</evidence>
<evidence type="ECO:0000256" key="4">
    <source>
        <dbReference type="ARBA" id="ARBA00022840"/>
    </source>
</evidence>
<feature type="domain" description="Acetyl-coenzyme A synthetase N-terminal" evidence="9">
    <location>
        <begin position="85"/>
        <end position="150"/>
    </location>
</feature>
<dbReference type="SUPFAM" id="SSF56801">
    <property type="entry name" value="Acetyl-CoA synthetase-like"/>
    <property type="match status" value="1"/>
</dbReference>
<proteinExistence type="inferred from homology"/>
<accession>Q01CP6</accession>
<dbReference type="InterPro" id="IPR032387">
    <property type="entry name" value="ACAS_N"/>
</dbReference>
<dbReference type="Gene3D" id="3.40.50.12780">
    <property type="entry name" value="N-terminal domain of ligase-like"/>
    <property type="match status" value="1"/>
</dbReference>
<evidence type="ECO:0000259" key="8">
    <source>
        <dbReference type="Pfam" id="PF13193"/>
    </source>
</evidence>
<organism evidence="10 12">
    <name type="scientific">Ostreococcus tauri</name>
    <name type="common">Marine green alga</name>
    <dbReference type="NCBI Taxonomy" id="70448"/>
    <lineage>
        <taxon>Eukaryota</taxon>
        <taxon>Viridiplantae</taxon>
        <taxon>Chlorophyta</taxon>
        <taxon>Mamiellophyceae</taxon>
        <taxon>Mamiellales</taxon>
        <taxon>Bathycoccaceae</taxon>
        <taxon>Ostreococcus</taxon>
    </lineage>
</organism>
<evidence type="ECO:0000256" key="2">
    <source>
        <dbReference type="ARBA" id="ARBA00022598"/>
    </source>
</evidence>
<accession>A0A454Y3C9</accession>
<sequence length="744" mass="82230">MRATTTTTRAVTTTRRRGKTSGNVVTRATGGDDGGAKSRSSSIDVPRNHAVSPGRRGRARGTNGDAIEPPMELAARAHVGSMEQYRSMYNRSIKEPEMFWSEIAGELRWETAFDGVDKPEEVLEWNFDPSKGEVYVKWFAGGRTNMSFNCLDLQIERGLGDSPALIFEANDAVNSRIFTFNELREEVSTFSKFLVAQGIGKGDRVIMYLPMIPMMPIAMLACARIGAVHSIVFAGYSAKSLAQRVVDCQAKMIITASASRRGKKIIPLKKIVDEALEICMQNDGFSPDRVVVKGNADTRIDDTPFLNIDDVPFNPQRDLWWDDDISQYRMDEKPDPMEFIDSLDPAFILYTSGSTGKPKGVVHALGGYLVYAYATSKFVFDLHPGEDIVFCTADLGWITGHSYTLYGPLLNGCATVLFEGTPTYPNAEIWWNIVDKHRVTIFYTSPTALRTLQGFGDAPVHKSSRATLRILGTVGEPIAKETWLWYHEIIGDKKLPIVDTWWQTETGGHIITPLPGATPLKPSSATFPFFGVEPVLLDPVDGHEIDGEGEGSLCIKRPWPGIFMDVHGAHERYENSYFKVFEGGYYASGDGARRDADGYLYVTGRLDDVMNVSGHRIGTAEVESALVQHPLCIEAAVVSIGHEIKGETIVAFVILDPLRKKEATQYPEQELVFKVRAEIGPFAAPERVIVVKNLPKTRSGKIMRRILKKIAAGNIEDLGDVSALADPGSIEHCIQAEQRARGTR</sequence>
<dbReference type="GO" id="GO:0016208">
    <property type="term" value="F:AMP binding"/>
    <property type="evidence" value="ECO:0007669"/>
    <property type="project" value="InterPro"/>
</dbReference>
<protein>
    <recommendedName>
        <fullName evidence="5">Acetyl-coenzyme A synthetase</fullName>
        <ecNumber evidence="5">6.2.1.1</ecNumber>
    </recommendedName>
</protein>
<dbReference type="InterPro" id="IPR042099">
    <property type="entry name" value="ANL_N_sf"/>
</dbReference>
<dbReference type="EMBL" id="KZ155826">
    <property type="protein sequence ID" value="OUS43860.1"/>
    <property type="molecule type" value="Genomic_DNA"/>
</dbReference>
<feature type="region of interest" description="Disordered" evidence="6">
    <location>
        <begin position="1"/>
        <end position="67"/>
    </location>
</feature>
<dbReference type="Pfam" id="PF00501">
    <property type="entry name" value="AMP-binding"/>
    <property type="match status" value="1"/>
</dbReference>
<dbReference type="NCBIfam" id="TIGR02188">
    <property type="entry name" value="Ac_CoA_lig_AcsA"/>
    <property type="match status" value="1"/>
</dbReference>
<dbReference type="EC" id="6.2.1.1" evidence="5"/>
<dbReference type="Proteomes" id="UP000009170">
    <property type="component" value="Unassembled WGS sequence"/>
</dbReference>
<feature type="compositionally biased region" description="Low complexity" evidence="6">
    <location>
        <begin position="1"/>
        <end position="13"/>
    </location>
</feature>
<evidence type="ECO:0000256" key="5">
    <source>
        <dbReference type="RuleBase" id="RU361147"/>
    </source>
</evidence>
<dbReference type="OrthoDB" id="10253869at2759"/>
<dbReference type="STRING" id="70448.Q01CP6"/>
<dbReference type="GeneID" id="9833076"/>
<dbReference type="InterPro" id="IPR020845">
    <property type="entry name" value="AMP-binding_CS"/>
</dbReference>
<dbReference type="PANTHER" id="PTHR24095:SF14">
    <property type="entry name" value="ACETYL-COENZYME A SYNTHETASE 1"/>
    <property type="match status" value="1"/>
</dbReference>
<dbReference type="PANTHER" id="PTHR24095">
    <property type="entry name" value="ACETYL-COENZYME A SYNTHETASE"/>
    <property type="match status" value="1"/>
</dbReference>
<dbReference type="Pfam" id="PF16177">
    <property type="entry name" value="ACAS_N"/>
    <property type="match status" value="1"/>
</dbReference>
<evidence type="ECO:0000259" key="9">
    <source>
        <dbReference type="Pfam" id="PF16177"/>
    </source>
</evidence>
<gene>
    <name evidence="11" type="ORF">BE221DRAFT_79695</name>
    <name evidence="10" type="ORF">OT_ostta03g02570</name>
</gene>
<comment type="catalytic activity">
    <reaction evidence="5">
        <text>acetate + ATP + CoA = acetyl-CoA + AMP + diphosphate</text>
        <dbReference type="Rhea" id="RHEA:23176"/>
        <dbReference type="ChEBI" id="CHEBI:30089"/>
        <dbReference type="ChEBI" id="CHEBI:30616"/>
        <dbReference type="ChEBI" id="CHEBI:33019"/>
        <dbReference type="ChEBI" id="CHEBI:57287"/>
        <dbReference type="ChEBI" id="CHEBI:57288"/>
        <dbReference type="ChEBI" id="CHEBI:456215"/>
        <dbReference type="EC" id="6.2.1.1"/>
    </reaction>
</comment>
<keyword evidence="4 5" id="KW-0067">ATP-binding</keyword>
<keyword evidence="12" id="KW-1185">Reference proteome</keyword>
<evidence type="ECO:0000256" key="3">
    <source>
        <dbReference type="ARBA" id="ARBA00022741"/>
    </source>
</evidence>
<evidence type="ECO:0000256" key="1">
    <source>
        <dbReference type="ARBA" id="ARBA00006432"/>
    </source>
</evidence>
<reference evidence="11" key="3">
    <citation type="submission" date="2017-04" db="EMBL/GenBank/DDBJ databases">
        <title>Population genomics of picophytoplankton unveils novel chromosome hypervariability.</title>
        <authorList>
            <consortium name="DOE Joint Genome Institute"/>
            <person name="Blanc-Mathieu R."/>
            <person name="Krasovec M."/>
            <person name="Hebrard M."/>
            <person name="Yau S."/>
            <person name="Desgranges E."/>
            <person name="Martin J."/>
            <person name="Schackwitz W."/>
            <person name="Kuo A."/>
            <person name="Salin G."/>
            <person name="Donnadieu C."/>
            <person name="Desdevises Y."/>
            <person name="Sanchez-Ferandin S."/>
            <person name="Moreau H."/>
            <person name="Rivals E."/>
            <person name="Grigoriev I.V."/>
            <person name="Grimsley N."/>
            <person name="Eyre-Walker A."/>
            <person name="Piganeau G."/>
        </authorList>
    </citation>
    <scope>NUCLEOTIDE SEQUENCE [LARGE SCALE GENOMIC DNA]</scope>
    <source>
        <strain evidence="11">RCC 1115</strain>
    </source>
</reference>
<dbReference type="PROSITE" id="PS00455">
    <property type="entry name" value="AMP_BINDING"/>
    <property type="match status" value="1"/>
</dbReference>
<name>Q01CP6_OSTTA</name>
<feature type="domain" description="AMP-dependent synthetase/ligase" evidence="7">
    <location>
        <begin position="160"/>
        <end position="559"/>
    </location>
</feature>
<dbReference type="GO" id="GO:0019427">
    <property type="term" value="P:acetyl-CoA biosynthetic process from acetate"/>
    <property type="evidence" value="ECO:0007669"/>
    <property type="project" value="InterPro"/>
</dbReference>
<reference evidence="10 12" key="1">
    <citation type="journal article" date="2006" name="Proc. Natl. Acad. Sci. U.S.A.">
        <title>Genome analysis of the smallest free-living eukaryote Ostreococcus tauri unveils many unique features.</title>
        <authorList>
            <person name="Derelle E."/>
            <person name="Ferraz C."/>
            <person name="Rombauts S."/>
            <person name="Rouze P."/>
            <person name="Worden A.Z."/>
            <person name="Robbens S."/>
            <person name="Partensky F."/>
            <person name="Degroeve S."/>
            <person name="Echeynie S."/>
            <person name="Cooke R."/>
            <person name="Saeys Y."/>
            <person name="Wuyts J."/>
            <person name="Jabbari K."/>
            <person name="Bowler C."/>
            <person name="Panaud O."/>
            <person name="Piegu B."/>
            <person name="Ball S.G."/>
            <person name="Ral J.-P."/>
            <person name="Bouget F.-Y."/>
            <person name="Piganeau G."/>
            <person name="De Baets B."/>
            <person name="Picard A."/>
            <person name="Delseny M."/>
            <person name="Demaille J."/>
            <person name="Van de Peer Y."/>
            <person name="Moreau H."/>
        </authorList>
    </citation>
    <scope>NUCLEOTIDE SEQUENCE [LARGE SCALE GENOMIC DNA]</scope>
    <source>
        <strain evidence="10 12">OTTH0595</strain>
    </source>
</reference>
<dbReference type="InterPro" id="IPR025110">
    <property type="entry name" value="AMP-bd_C"/>
</dbReference>
<dbReference type="Gene3D" id="3.30.300.30">
    <property type="match status" value="1"/>
</dbReference>
<dbReference type="EMBL" id="CAID01000003">
    <property type="protein sequence ID" value="CAL52907.1"/>
    <property type="molecule type" value="Genomic_DNA"/>
</dbReference>
<dbReference type="InterPro" id="IPR000873">
    <property type="entry name" value="AMP-dep_synth/lig_dom"/>
</dbReference>
<accession>A0A1Y5I2W8</accession>
<dbReference type="KEGG" id="ota:OT_ostta03g02570"/>
<dbReference type="RefSeq" id="XP_003078167.1">
    <property type="nucleotide sequence ID" value="XM_003078119.1"/>
</dbReference>
<dbReference type="NCBIfam" id="NF001208">
    <property type="entry name" value="PRK00174.1"/>
    <property type="match status" value="1"/>
</dbReference>
<dbReference type="Proteomes" id="UP000195557">
    <property type="component" value="Unassembled WGS sequence"/>
</dbReference>